<organism evidence="8 9">
    <name type="scientific">Dipodomys ordii</name>
    <name type="common">Ord's kangaroo rat</name>
    <dbReference type="NCBI Taxonomy" id="10020"/>
    <lineage>
        <taxon>Eukaryota</taxon>
        <taxon>Metazoa</taxon>
        <taxon>Chordata</taxon>
        <taxon>Craniata</taxon>
        <taxon>Vertebrata</taxon>
        <taxon>Euteleostomi</taxon>
        <taxon>Mammalia</taxon>
        <taxon>Eutheria</taxon>
        <taxon>Euarchontoglires</taxon>
        <taxon>Glires</taxon>
        <taxon>Rodentia</taxon>
        <taxon>Castorimorpha</taxon>
        <taxon>Heteromyidae</taxon>
        <taxon>Dipodomyinae</taxon>
        <taxon>Dipodomys</taxon>
    </lineage>
</organism>
<dbReference type="GO" id="GO:0005634">
    <property type="term" value="C:nucleus"/>
    <property type="evidence" value="ECO:0007669"/>
    <property type="project" value="UniProtKB-SubCell"/>
</dbReference>
<evidence type="ECO:0000313" key="8">
    <source>
        <dbReference type="Proteomes" id="UP000081671"/>
    </source>
</evidence>
<evidence type="ECO:0000256" key="3">
    <source>
        <dbReference type="ARBA" id="ARBA00023155"/>
    </source>
</evidence>
<dbReference type="OrthoDB" id="10056939at2759"/>
<dbReference type="GO" id="GO:0000981">
    <property type="term" value="F:DNA-binding transcription factor activity, RNA polymerase II-specific"/>
    <property type="evidence" value="ECO:0007669"/>
    <property type="project" value="UniProtKB-ARBA"/>
</dbReference>
<dbReference type="GeneID" id="105981028"/>
<dbReference type="InterPro" id="IPR050224">
    <property type="entry name" value="TALE_homeobox"/>
</dbReference>
<proteinExistence type="inferred from homology"/>
<feature type="compositionally biased region" description="Polar residues" evidence="6">
    <location>
        <begin position="247"/>
        <end position="259"/>
    </location>
</feature>
<dbReference type="SMART" id="SM00389">
    <property type="entry name" value="HOX"/>
    <property type="match status" value="1"/>
</dbReference>
<dbReference type="Pfam" id="PF05920">
    <property type="entry name" value="Homeobox_KN"/>
    <property type="match status" value="1"/>
</dbReference>
<dbReference type="STRING" id="10020.ENSDORP00000003093"/>
<dbReference type="Gene3D" id="1.10.10.60">
    <property type="entry name" value="Homeodomain-like"/>
    <property type="match status" value="1"/>
</dbReference>
<evidence type="ECO:0000256" key="2">
    <source>
        <dbReference type="ARBA" id="ARBA00023125"/>
    </source>
</evidence>
<dbReference type="PROSITE" id="PS50071">
    <property type="entry name" value="HOMEOBOX_2"/>
    <property type="match status" value="1"/>
</dbReference>
<dbReference type="CDD" id="cd00086">
    <property type="entry name" value="homeodomain"/>
    <property type="match status" value="1"/>
</dbReference>
<dbReference type="GO" id="GO:0003677">
    <property type="term" value="F:DNA binding"/>
    <property type="evidence" value="ECO:0007669"/>
    <property type="project" value="UniProtKB-UniRule"/>
</dbReference>
<dbReference type="SUPFAM" id="SSF46689">
    <property type="entry name" value="Homeodomain-like"/>
    <property type="match status" value="1"/>
</dbReference>
<feature type="region of interest" description="Disordered" evidence="6">
    <location>
        <begin position="201"/>
        <end position="291"/>
    </location>
</feature>
<comment type="similarity">
    <text evidence="1">Belongs to the TALE/MEIS homeobox family.</text>
</comment>
<name>A0A1S3EPR9_DIPOR</name>
<dbReference type="AlphaFoldDB" id="A0A1S3EPR9"/>
<evidence type="ECO:0000256" key="1">
    <source>
        <dbReference type="ARBA" id="ARBA00009661"/>
    </source>
</evidence>
<feature type="DNA-binding region" description="Homeobox" evidence="5">
    <location>
        <begin position="284"/>
        <end position="346"/>
    </location>
</feature>
<dbReference type="InParanoid" id="A0A1S3EPR9"/>
<dbReference type="FunCoup" id="A0A1S3EPR9">
    <property type="interactions" value="2561"/>
</dbReference>
<evidence type="ECO:0000256" key="4">
    <source>
        <dbReference type="ARBA" id="ARBA00023242"/>
    </source>
</evidence>
<protein>
    <submittedName>
        <fullName evidence="9">Homeobox protein Meis2</fullName>
    </submittedName>
</protein>
<evidence type="ECO:0000313" key="9">
    <source>
        <dbReference type="RefSeq" id="XP_012865467.1"/>
    </source>
</evidence>
<dbReference type="KEGG" id="dord:105981028"/>
<feature type="compositionally biased region" description="Polar residues" evidence="6">
    <location>
        <begin position="212"/>
        <end position="225"/>
    </location>
</feature>
<feature type="compositionally biased region" description="Basic and acidic residues" evidence="6">
    <location>
        <begin position="201"/>
        <end position="211"/>
    </location>
</feature>
<feature type="domain" description="Homeobox" evidence="7">
    <location>
        <begin position="282"/>
        <end position="345"/>
    </location>
</feature>
<reference evidence="9" key="1">
    <citation type="submission" date="2025-08" db="UniProtKB">
        <authorList>
            <consortium name="RefSeq"/>
        </authorList>
    </citation>
    <scope>IDENTIFICATION</scope>
    <source>
        <tissue evidence="9">Kidney</tissue>
    </source>
</reference>
<keyword evidence="8" id="KW-1185">Reference proteome</keyword>
<dbReference type="InterPro" id="IPR001356">
    <property type="entry name" value="HD"/>
</dbReference>
<keyword evidence="3 5" id="KW-0371">Homeobox</keyword>
<evidence type="ECO:0000256" key="6">
    <source>
        <dbReference type="SAM" id="MobiDB-lite"/>
    </source>
</evidence>
<comment type="subcellular location">
    <subcellularLocation>
        <location evidence="5">Nucleus</location>
    </subcellularLocation>
</comment>
<feature type="region of interest" description="Disordered" evidence="6">
    <location>
        <begin position="454"/>
        <end position="478"/>
    </location>
</feature>
<evidence type="ECO:0000259" key="7">
    <source>
        <dbReference type="PROSITE" id="PS50071"/>
    </source>
</evidence>
<evidence type="ECO:0000256" key="5">
    <source>
        <dbReference type="PROSITE-ProRule" id="PRU00108"/>
    </source>
</evidence>
<keyword evidence="4 5" id="KW-0539">Nucleus</keyword>
<dbReference type="PANTHER" id="PTHR11850">
    <property type="entry name" value="HOMEOBOX PROTEIN TRANSCRIPTION FACTORS"/>
    <property type="match status" value="1"/>
</dbReference>
<dbReference type="InterPro" id="IPR032453">
    <property type="entry name" value="PKNOX/Meis_N"/>
</dbReference>
<dbReference type="RefSeq" id="XP_012865467.1">
    <property type="nucleotide sequence ID" value="XM_013010013.1"/>
</dbReference>
<dbReference type="Pfam" id="PF16493">
    <property type="entry name" value="Meis_PKNOX_N"/>
    <property type="match status" value="1"/>
</dbReference>
<dbReference type="InterPro" id="IPR009057">
    <property type="entry name" value="Homeodomain-like_sf"/>
</dbReference>
<sequence>MAQRYDELPHYGGMDGVGVPASMYGDPHAPRPIPPVHHLNHGPPLHATQHYGAHAPHPNVMPASMGSAVNDALKRDKDAIYGLKVLKSASESRLPVQRPGLLQGSRVALRILVEKVWGLPGPLRVSSPQPNSFSTPYSGPEEFQNPDSLKLYFQMIQAIQVLRFHLLELEKVHELCDNFCHRYISCLKGKMPIDLVIDERDGSSKSDHEELSGSSTNLADHNPSSWRDHDDATSTHSAGTPGPSSGGHASQSGDNSSEQGDGLDNSVASPGTGDDDDPDKDKKRQKKRGIFPKVATNIMRAWLFQHLTHPYPSEEQKKQLAQDTGLTILQVNNWFINARRRIVQPMIDQSNRAVSQGAAYSPEGQPMGSFVLDGQQHMGIRPAGLQSVPGEYVSQGGPMGMSMAQPSYTPPQMSPHPTQLRHGPPMHAYLPSHPHYPAMMMHGGPPAHPGMTVSAHSPTGLNSVEPSVGGQGVDVHAQ</sequence>
<accession>A0A1S3EPR9</accession>
<gene>
    <name evidence="9" type="primary">Meis2</name>
</gene>
<dbReference type="CTD" id="4212"/>
<dbReference type="InterPro" id="IPR008422">
    <property type="entry name" value="KN_HD"/>
</dbReference>
<dbReference type="Proteomes" id="UP000081671">
    <property type="component" value="Unplaced"/>
</dbReference>
<keyword evidence="2 5" id="KW-0238">DNA-binding</keyword>
<feature type="compositionally biased region" description="Polar residues" evidence="6">
    <location>
        <begin position="454"/>
        <end position="465"/>
    </location>
</feature>
<dbReference type="FunFam" id="1.10.10.60:FF:000004">
    <property type="entry name" value="Meis2 homeobox isoform 2c"/>
    <property type="match status" value="1"/>
</dbReference>